<dbReference type="GO" id="GO:0032259">
    <property type="term" value="P:methylation"/>
    <property type="evidence" value="ECO:0007669"/>
    <property type="project" value="UniProtKB-KW"/>
</dbReference>
<dbReference type="Proteomes" id="UP000501780">
    <property type="component" value="Chromosome"/>
</dbReference>
<name>A0A6H0KQH6_9BACE</name>
<feature type="domain" description="Methyltransferase type 11" evidence="1">
    <location>
        <begin position="53"/>
        <end position="103"/>
    </location>
</feature>
<evidence type="ECO:0000313" key="3">
    <source>
        <dbReference type="Proteomes" id="UP000501780"/>
    </source>
</evidence>
<keyword evidence="2" id="KW-0808">Transferase</keyword>
<dbReference type="RefSeq" id="WP_167964599.1">
    <property type="nucleotide sequence ID" value="NZ_CP050831.1"/>
</dbReference>
<proteinExistence type="predicted"/>
<evidence type="ECO:0000259" key="1">
    <source>
        <dbReference type="Pfam" id="PF08241"/>
    </source>
</evidence>
<dbReference type="InterPro" id="IPR029063">
    <property type="entry name" value="SAM-dependent_MTases_sf"/>
</dbReference>
<sequence length="262" mass="31253">MINRNPYDRDDLKISKKDRVLEVGPGHNPTFRADVIVERFLESNYHRCGTVKVYPHQEIINANGEALPFKDKEFDYVICNQVLEHVENPADFIREQCRVAKRGYMETPSLLGEFLFPKKSHKWIILYLDNKLILFEKSRMPGNYENNYGELFLNYLPYQSLTYKLLWLTEGDLMLNRCEWKDDIDFVVNPTDERYTDFFTKPWSRKMVEQLYPRRSASKEFKKVAAAFYYMIKNKIKNKTHKHSPISLEEYMRLKGKQIVIV</sequence>
<organism evidence="2 3">
    <name type="scientific">Bacteroides faecium</name>
    <dbReference type="NCBI Taxonomy" id="2715212"/>
    <lineage>
        <taxon>Bacteria</taxon>
        <taxon>Pseudomonadati</taxon>
        <taxon>Bacteroidota</taxon>
        <taxon>Bacteroidia</taxon>
        <taxon>Bacteroidales</taxon>
        <taxon>Bacteroidaceae</taxon>
        <taxon>Bacteroides</taxon>
    </lineage>
</organism>
<keyword evidence="2" id="KW-0489">Methyltransferase</keyword>
<dbReference type="Gene3D" id="3.40.50.150">
    <property type="entry name" value="Vaccinia Virus protein VP39"/>
    <property type="match status" value="1"/>
</dbReference>
<accession>A0A6H0KQH6</accession>
<dbReference type="Pfam" id="PF08241">
    <property type="entry name" value="Methyltransf_11"/>
    <property type="match status" value="1"/>
</dbReference>
<dbReference type="SUPFAM" id="SSF53335">
    <property type="entry name" value="S-adenosyl-L-methionine-dependent methyltransferases"/>
    <property type="match status" value="2"/>
</dbReference>
<evidence type="ECO:0000313" key="2">
    <source>
        <dbReference type="EMBL" id="QIU95714.1"/>
    </source>
</evidence>
<dbReference type="GO" id="GO:0008757">
    <property type="term" value="F:S-adenosylmethionine-dependent methyltransferase activity"/>
    <property type="evidence" value="ECO:0007669"/>
    <property type="project" value="InterPro"/>
</dbReference>
<keyword evidence="3" id="KW-1185">Reference proteome</keyword>
<dbReference type="KEGG" id="bfc:BacF7301_16845"/>
<protein>
    <submittedName>
        <fullName evidence="2">Methyltransferase domain-containing protein</fullName>
    </submittedName>
</protein>
<dbReference type="InterPro" id="IPR013216">
    <property type="entry name" value="Methyltransf_11"/>
</dbReference>
<dbReference type="CDD" id="cd02440">
    <property type="entry name" value="AdoMet_MTases"/>
    <property type="match status" value="1"/>
</dbReference>
<reference evidence="2 3" key="1">
    <citation type="submission" date="2020-03" db="EMBL/GenBank/DDBJ databases">
        <title>Genomic analysis of Bacteroides faecium CBA7301.</title>
        <authorList>
            <person name="Kim J."/>
            <person name="Roh S.W."/>
        </authorList>
    </citation>
    <scope>NUCLEOTIDE SEQUENCE [LARGE SCALE GENOMIC DNA]</scope>
    <source>
        <strain evidence="2 3">CBA7301</strain>
    </source>
</reference>
<dbReference type="EMBL" id="CP050831">
    <property type="protein sequence ID" value="QIU95714.1"/>
    <property type="molecule type" value="Genomic_DNA"/>
</dbReference>
<gene>
    <name evidence="2" type="ORF">BacF7301_16845</name>
</gene>
<dbReference type="AlphaFoldDB" id="A0A6H0KQH6"/>